<gene>
    <name evidence="3" type="ORF">M3I41_02675</name>
</gene>
<dbReference type="Proteomes" id="UP000830236">
    <property type="component" value="Chromosome"/>
</dbReference>
<name>A0A9E7AKA3_9ACTO</name>
<protein>
    <submittedName>
        <fullName evidence="3">Pilus assembly protein PilP</fullName>
    </submittedName>
</protein>
<organism evidence="3 4">
    <name type="scientific">Actinomyces graevenitzii</name>
    <dbReference type="NCBI Taxonomy" id="55565"/>
    <lineage>
        <taxon>Bacteria</taxon>
        <taxon>Bacillati</taxon>
        <taxon>Actinomycetota</taxon>
        <taxon>Actinomycetes</taxon>
        <taxon>Actinomycetales</taxon>
        <taxon>Actinomycetaceae</taxon>
        <taxon>Actinomyces</taxon>
    </lineage>
</organism>
<evidence type="ECO:0000313" key="3">
    <source>
        <dbReference type="EMBL" id="UQF80199.1"/>
    </source>
</evidence>
<keyword evidence="2" id="KW-0472">Membrane</keyword>
<dbReference type="EMBL" id="CP097095">
    <property type="protein sequence ID" value="UQF80199.1"/>
    <property type="molecule type" value="Genomic_DNA"/>
</dbReference>
<evidence type="ECO:0000256" key="2">
    <source>
        <dbReference type="SAM" id="Phobius"/>
    </source>
</evidence>
<keyword evidence="2" id="KW-1133">Transmembrane helix</keyword>
<reference evidence="3" key="1">
    <citation type="submission" date="2022-05" db="EMBL/GenBank/DDBJ databases">
        <title>Using nanopore sequencing to obtain complete genomes from saliva samples.</title>
        <authorList>
            <person name="Baker J.L."/>
        </authorList>
    </citation>
    <scope>NUCLEOTIDE SEQUENCE</scope>
    <source>
        <strain evidence="3">JCVI-JB-Ag32</strain>
    </source>
</reference>
<feature type="region of interest" description="Disordered" evidence="1">
    <location>
        <begin position="137"/>
        <end position="156"/>
    </location>
</feature>
<dbReference type="AlphaFoldDB" id="A0A9E7AKA3"/>
<proteinExistence type="predicted"/>
<accession>A0A9E7AKA3</accession>
<evidence type="ECO:0000313" key="4">
    <source>
        <dbReference type="Proteomes" id="UP000830236"/>
    </source>
</evidence>
<dbReference type="KEGG" id="agh:M3I41_02675"/>
<feature type="region of interest" description="Disordered" evidence="1">
    <location>
        <begin position="170"/>
        <end position="191"/>
    </location>
</feature>
<keyword evidence="2" id="KW-0812">Transmembrane</keyword>
<feature type="transmembrane region" description="Helical" evidence="2">
    <location>
        <begin position="12"/>
        <end position="31"/>
    </location>
</feature>
<feature type="compositionally biased region" description="Basic and acidic residues" evidence="1">
    <location>
        <begin position="182"/>
        <end position="191"/>
    </location>
</feature>
<evidence type="ECO:0000256" key="1">
    <source>
        <dbReference type="SAM" id="MobiDB-lite"/>
    </source>
</evidence>
<sequence length="308" mass="33933">MQTAKAAISRPVAVFFCLCLCIYCCGCGIIGSQQSAPSVSATVSPDGLVTKNQETWALATDPYVGSNNGMIVAVTETYIQICMNKQGLSYEVEPYSPSQGTSIVASGGGRLLFNEKIAAKYGYSVPREDSIQPRLDRWKKQDQQPQAWKQAQEKCSQEAVKEPLAQQIEHDGGISPSSAQHSEPEGLKEAAQRWRKCMEPLGITDLAEHPDGIPSKSLYDKFNGVSGEVQYKDPFVHPVTAYELKVATQDAKCRTESGYTKLQYEAEWSASYVYVQKHLSELTALRQKSQKIQAKAVEFLKANGNYIS</sequence>